<dbReference type="PROSITE" id="PS00041">
    <property type="entry name" value="HTH_ARAC_FAMILY_1"/>
    <property type="match status" value="1"/>
</dbReference>
<keyword evidence="4" id="KW-1133">Transmembrane helix</keyword>
<dbReference type="PROSITE" id="PS01124">
    <property type="entry name" value="HTH_ARAC_FAMILY_2"/>
    <property type="match status" value="1"/>
</dbReference>
<evidence type="ECO:0000259" key="5">
    <source>
        <dbReference type="PROSITE" id="PS01124"/>
    </source>
</evidence>
<gene>
    <name evidence="7" type="ORF">C1637_05655</name>
    <name evidence="6" type="ORF">EG342_21625</name>
</gene>
<feature type="transmembrane region" description="Helical" evidence="4">
    <location>
        <begin position="99"/>
        <end position="119"/>
    </location>
</feature>
<feature type="transmembrane region" description="Helical" evidence="4">
    <location>
        <begin position="139"/>
        <end position="159"/>
    </location>
</feature>
<evidence type="ECO:0000256" key="2">
    <source>
        <dbReference type="ARBA" id="ARBA00023125"/>
    </source>
</evidence>
<dbReference type="SMART" id="SM00342">
    <property type="entry name" value="HTH_ARAC"/>
    <property type="match status" value="1"/>
</dbReference>
<dbReference type="PANTHER" id="PTHR43280:SF29">
    <property type="entry name" value="ARAC-FAMILY TRANSCRIPTIONAL REGULATOR"/>
    <property type="match status" value="1"/>
</dbReference>
<evidence type="ECO:0000313" key="6">
    <source>
        <dbReference type="EMBL" id="AZA84326.1"/>
    </source>
</evidence>
<evidence type="ECO:0000256" key="3">
    <source>
        <dbReference type="ARBA" id="ARBA00023163"/>
    </source>
</evidence>
<feature type="transmembrane region" description="Helical" evidence="4">
    <location>
        <begin position="67"/>
        <end position="92"/>
    </location>
</feature>
<dbReference type="GO" id="GO:0003700">
    <property type="term" value="F:DNA-binding transcription factor activity"/>
    <property type="evidence" value="ECO:0007669"/>
    <property type="project" value="InterPro"/>
</dbReference>
<dbReference type="Proteomes" id="UP000236262">
    <property type="component" value="Unassembled WGS sequence"/>
</dbReference>
<dbReference type="Gene3D" id="1.10.10.60">
    <property type="entry name" value="Homeodomain-like"/>
    <property type="match status" value="2"/>
</dbReference>
<dbReference type="PANTHER" id="PTHR43280">
    <property type="entry name" value="ARAC-FAMILY TRANSCRIPTIONAL REGULATOR"/>
    <property type="match status" value="1"/>
</dbReference>
<feature type="domain" description="HTH araC/xylS-type" evidence="5">
    <location>
        <begin position="268"/>
        <end position="376"/>
    </location>
</feature>
<feature type="transmembrane region" description="Helical" evidence="4">
    <location>
        <begin position="180"/>
        <end position="201"/>
    </location>
</feature>
<sequence>MDKYSFLEITAFAGIFLVLLLALFLLTVKTKYKLRNCLLAFFLFTNAVDALKFLQREFPVNYINLEAFRWSIVYLVPASFYLYVLSVCYYNFRLKRKHLLHAIPFVAYNLYLMWGIYFVDRASKIDFINGMNDMPLMQFFQFLFEFLFQVYFIASFLVIRKSKTVYLENYTNPNISILNALYTITILYYVLHFIVLIRWLVTFIFGLGEIRAWIVMLDGFAFLFCTCWYLFVALNNPEFFRGVNSDLKPITEVVPKQKSTSLIVEEKNEQIEFLKNFMVEREPYLDSSLTIQDLSEQVKMSVKDLSTLINLYMDKHFFDFVNEYRIEKAMQILKDPSQKELTVLEILYYVGFNSKSSFNTSFKKYTGKTPTDYRKQAL</sequence>
<name>A0A3G6RRP4_CHRLC</name>
<dbReference type="InterPro" id="IPR018062">
    <property type="entry name" value="HTH_AraC-typ_CS"/>
</dbReference>
<dbReference type="InterPro" id="IPR020449">
    <property type="entry name" value="Tscrpt_reg_AraC-type_HTH"/>
</dbReference>
<dbReference type="InterPro" id="IPR009057">
    <property type="entry name" value="Homeodomain-like_sf"/>
</dbReference>
<dbReference type="Proteomes" id="UP000279972">
    <property type="component" value="Chromosome"/>
</dbReference>
<evidence type="ECO:0000313" key="7">
    <source>
        <dbReference type="EMBL" id="PNW14445.1"/>
    </source>
</evidence>
<dbReference type="PRINTS" id="PR00032">
    <property type="entry name" value="HTHARAC"/>
</dbReference>
<proteinExistence type="predicted"/>
<evidence type="ECO:0000256" key="4">
    <source>
        <dbReference type="SAM" id="Phobius"/>
    </source>
</evidence>
<keyword evidence="2" id="KW-0238">DNA-binding</keyword>
<keyword evidence="3" id="KW-0804">Transcription</keyword>
<dbReference type="SUPFAM" id="SSF46689">
    <property type="entry name" value="Homeodomain-like"/>
    <property type="match status" value="1"/>
</dbReference>
<keyword evidence="9" id="KW-1185">Reference proteome</keyword>
<dbReference type="EMBL" id="CP033924">
    <property type="protein sequence ID" value="AZA84326.1"/>
    <property type="molecule type" value="Genomic_DNA"/>
</dbReference>
<feature type="transmembrane region" description="Helical" evidence="4">
    <location>
        <begin position="213"/>
        <end position="232"/>
    </location>
</feature>
<reference evidence="7 8" key="1">
    <citation type="submission" date="2018-01" db="EMBL/GenBank/DDBJ databases">
        <title>Draft genome sequences of Chryseobacterium lactis NCTC11390, Chryseobacterium oncorhynchi 701B-08, and Chryseobacterium viscerum 687B-08.</title>
        <authorList>
            <person name="Jeong J.-J."/>
            <person name="Lee Y.J."/>
            <person name="Park B."/>
            <person name="Choi I.-G."/>
            <person name="Kim K.D."/>
        </authorList>
    </citation>
    <scope>NUCLEOTIDE SEQUENCE [LARGE SCALE GENOMIC DNA]</scope>
    <source>
        <strain evidence="7 8">NCTC11390</strain>
    </source>
</reference>
<keyword evidence="4" id="KW-0812">Transmembrane</keyword>
<keyword evidence="4" id="KW-0472">Membrane</keyword>
<dbReference type="Pfam" id="PF12833">
    <property type="entry name" value="HTH_18"/>
    <property type="match status" value="1"/>
</dbReference>
<feature type="transmembrane region" description="Helical" evidence="4">
    <location>
        <begin position="38"/>
        <end position="55"/>
    </location>
</feature>
<dbReference type="GO" id="GO:0043565">
    <property type="term" value="F:sequence-specific DNA binding"/>
    <property type="evidence" value="ECO:0007669"/>
    <property type="project" value="InterPro"/>
</dbReference>
<evidence type="ECO:0000256" key="1">
    <source>
        <dbReference type="ARBA" id="ARBA00023015"/>
    </source>
</evidence>
<dbReference type="EMBL" id="PPEH01000002">
    <property type="protein sequence ID" value="PNW14445.1"/>
    <property type="molecule type" value="Genomic_DNA"/>
</dbReference>
<reference evidence="6 9" key="2">
    <citation type="submission" date="2018-11" db="EMBL/GenBank/DDBJ databases">
        <title>Proposal to divide the Flavobacteriaceae and reorganize its genera based on Amino Acid Identity values calculated from whole genome sequences.</title>
        <authorList>
            <person name="Nicholson A.C."/>
            <person name="Gulvik C.A."/>
            <person name="Whitney A.M."/>
            <person name="Humrighouse B.W."/>
            <person name="Bell M."/>
            <person name="Holmes B."/>
            <person name="Steigerwalt A.G."/>
            <person name="Villarma A."/>
            <person name="Sheth M."/>
            <person name="Batra D."/>
            <person name="Pryor J."/>
            <person name="Bernardet J.-F."/>
            <person name="Hugo C."/>
            <person name="Kampfer P."/>
            <person name="Newman J."/>
            <person name="McQuiston J.R."/>
        </authorList>
    </citation>
    <scope>NUCLEOTIDE SEQUENCE [LARGE SCALE GENOMIC DNA]</scope>
    <source>
        <strain evidence="6 9">KC_1864</strain>
    </source>
</reference>
<dbReference type="RefSeq" id="WP_103289720.1">
    <property type="nucleotide sequence ID" value="NZ_CP033924.1"/>
</dbReference>
<dbReference type="AlphaFoldDB" id="A0A3G6RRP4"/>
<organism evidence="7 8">
    <name type="scientific">Chryseobacterium lactis</name>
    <dbReference type="NCBI Taxonomy" id="1241981"/>
    <lineage>
        <taxon>Bacteria</taxon>
        <taxon>Pseudomonadati</taxon>
        <taxon>Bacteroidota</taxon>
        <taxon>Flavobacteriia</taxon>
        <taxon>Flavobacteriales</taxon>
        <taxon>Weeksellaceae</taxon>
        <taxon>Chryseobacterium group</taxon>
        <taxon>Chryseobacterium</taxon>
    </lineage>
</organism>
<dbReference type="OrthoDB" id="9779074at2"/>
<feature type="transmembrane region" description="Helical" evidence="4">
    <location>
        <begin position="6"/>
        <end position="26"/>
    </location>
</feature>
<dbReference type="InterPro" id="IPR018060">
    <property type="entry name" value="HTH_AraC"/>
</dbReference>
<evidence type="ECO:0000313" key="8">
    <source>
        <dbReference type="Proteomes" id="UP000236262"/>
    </source>
</evidence>
<dbReference type="KEGG" id="clac:EG342_21625"/>
<keyword evidence="1" id="KW-0805">Transcription regulation</keyword>
<evidence type="ECO:0000313" key="9">
    <source>
        <dbReference type="Proteomes" id="UP000279972"/>
    </source>
</evidence>
<protein>
    <submittedName>
        <fullName evidence="7">AraC family transcriptional regulator</fullName>
    </submittedName>
</protein>
<accession>A0A3G6RRP4</accession>